<name>A0ACB9ZAL3_9PEZI</name>
<dbReference type="Proteomes" id="UP001497700">
    <property type="component" value="Unassembled WGS sequence"/>
</dbReference>
<sequence length="670" mass="72864">MAMATAAAAAMATRAPARPSPSASAPPPVLAPAPMRPIVMYTPTQPPPQSAPPQQRSQRQSSSGKIAIVDPPGAHSTRPRVNPQASQGFPSPRREHHVENPKFMDDLSRLTHAMQQSLPSAARRVIRDNWEKCLLGSEFHHAFLLNAVIHHSSGVIIRRSIKDFGARMVAESKREIVEHLSTLDLNEIADAILEKVDDQFLDKALEKRLRTIDARSLINALARAERLGYEDSDIVDDRREAPRFNPAPVPFNPSTNLHLGPIESIPRAPPRGPPPILQCPLCWRKFDNPQPYEYHVQKQVCTKEPPNKEGFSFSCKYCGSGFVTKVGREYHTNNNVCGDHGIAGATPRASANGGSPITLSSGNNSPVQPPLSAVPHPSGNQQQILASTPMQRRTMAATPGSKDNDPYAHLNPSTLERLNDELRQAELSYTTRFKQAEAIEDAALRQTKLDGLQNSFSTKQSIIRKKYGVRLRNRRTKAEIDSERLRMGWKHNSPDQPEGTPLAKRQRTDDGPSTLTPRAPESNGEPKINHISVSDMKTGLSGSNATAATADPTLPKPIALLGSSIPKSPTLPRSPTQLQSTASQQSTPAQNSLSSLQRKGYRVSSHFTQAGQATTTDATTEDQTTKQGGSATTPMVLDDAESSDSDSDEDIPASLPPRKADGTPSRQLAP</sequence>
<reference evidence="1 2" key="1">
    <citation type="journal article" date="2022" name="New Phytol.">
        <title>Ecological generalism drives hyperdiversity of secondary metabolite gene clusters in xylarialean endophytes.</title>
        <authorList>
            <person name="Franco M.E.E."/>
            <person name="Wisecaver J.H."/>
            <person name="Arnold A.E."/>
            <person name="Ju Y.M."/>
            <person name="Slot J.C."/>
            <person name="Ahrendt S."/>
            <person name="Moore L.P."/>
            <person name="Eastman K.E."/>
            <person name="Scott K."/>
            <person name="Konkel Z."/>
            <person name="Mondo S.J."/>
            <person name="Kuo A."/>
            <person name="Hayes R.D."/>
            <person name="Haridas S."/>
            <person name="Andreopoulos B."/>
            <person name="Riley R."/>
            <person name="LaButti K."/>
            <person name="Pangilinan J."/>
            <person name="Lipzen A."/>
            <person name="Amirebrahimi M."/>
            <person name="Yan J."/>
            <person name="Adam C."/>
            <person name="Keymanesh K."/>
            <person name="Ng V."/>
            <person name="Louie K."/>
            <person name="Northen T."/>
            <person name="Drula E."/>
            <person name="Henrissat B."/>
            <person name="Hsieh H.M."/>
            <person name="Youens-Clark K."/>
            <person name="Lutzoni F."/>
            <person name="Miadlikowska J."/>
            <person name="Eastwood D.C."/>
            <person name="Hamelin R.C."/>
            <person name="Grigoriev I.V."/>
            <person name="U'Ren J.M."/>
        </authorList>
    </citation>
    <scope>NUCLEOTIDE SEQUENCE [LARGE SCALE GENOMIC DNA]</scope>
    <source>
        <strain evidence="1 2">CBS 119005</strain>
    </source>
</reference>
<accession>A0ACB9ZAL3</accession>
<protein>
    <submittedName>
        <fullName evidence="1">Uncharacterized protein</fullName>
    </submittedName>
</protein>
<gene>
    <name evidence="1" type="ORF">F4820DRAFT_409844</name>
</gene>
<dbReference type="EMBL" id="MU393437">
    <property type="protein sequence ID" value="KAI4868591.1"/>
    <property type="molecule type" value="Genomic_DNA"/>
</dbReference>
<evidence type="ECO:0000313" key="2">
    <source>
        <dbReference type="Proteomes" id="UP001497700"/>
    </source>
</evidence>
<comment type="caution">
    <text evidence="1">The sequence shown here is derived from an EMBL/GenBank/DDBJ whole genome shotgun (WGS) entry which is preliminary data.</text>
</comment>
<proteinExistence type="predicted"/>
<evidence type="ECO:0000313" key="1">
    <source>
        <dbReference type="EMBL" id="KAI4868591.1"/>
    </source>
</evidence>
<keyword evidence="2" id="KW-1185">Reference proteome</keyword>
<organism evidence="1 2">
    <name type="scientific">Hypoxylon rubiginosum</name>
    <dbReference type="NCBI Taxonomy" id="110542"/>
    <lineage>
        <taxon>Eukaryota</taxon>
        <taxon>Fungi</taxon>
        <taxon>Dikarya</taxon>
        <taxon>Ascomycota</taxon>
        <taxon>Pezizomycotina</taxon>
        <taxon>Sordariomycetes</taxon>
        <taxon>Xylariomycetidae</taxon>
        <taxon>Xylariales</taxon>
        <taxon>Hypoxylaceae</taxon>
        <taxon>Hypoxylon</taxon>
    </lineage>
</organism>